<dbReference type="InterPro" id="IPR011991">
    <property type="entry name" value="ArsR-like_HTH"/>
</dbReference>
<keyword evidence="3" id="KW-0804">Transcription</keyword>
<dbReference type="InterPro" id="IPR001845">
    <property type="entry name" value="HTH_ArsR_DNA-bd_dom"/>
</dbReference>
<gene>
    <name evidence="5" type="ORF">KAJ83_14895</name>
</gene>
<dbReference type="PROSITE" id="PS50987">
    <property type="entry name" value="HTH_ARSR_2"/>
    <property type="match status" value="1"/>
</dbReference>
<dbReference type="Proteomes" id="UP000672602">
    <property type="component" value="Unassembled WGS sequence"/>
</dbReference>
<protein>
    <submittedName>
        <fullName evidence="5">Helix-turn-helix transcriptional regulator</fullName>
    </submittedName>
</protein>
<organism evidence="5 6">
    <name type="scientific">Marivibrio halodurans</name>
    <dbReference type="NCBI Taxonomy" id="2039722"/>
    <lineage>
        <taxon>Bacteria</taxon>
        <taxon>Pseudomonadati</taxon>
        <taxon>Pseudomonadota</taxon>
        <taxon>Alphaproteobacteria</taxon>
        <taxon>Rhodospirillales</taxon>
        <taxon>Rhodospirillaceae</taxon>
        <taxon>Marivibrio</taxon>
    </lineage>
</organism>
<dbReference type="InterPro" id="IPR036388">
    <property type="entry name" value="WH-like_DNA-bd_sf"/>
</dbReference>
<dbReference type="EMBL" id="JAGMWN010000007">
    <property type="protein sequence ID" value="MBP5858306.1"/>
    <property type="molecule type" value="Genomic_DNA"/>
</dbReference>
<keyword evidence="2" id="KW-0238">DNA-binding</keyword>
<dbReference type="AlphaFoldDB" id="A0A8J7SPF0"/>
<keyword evidence="1" id="KW-0805">Transcription regulation</keyword>
<dbReference type="InterPro" id="IPR051011">
    <property type="entry name" value="Metal_resp_trans_reg"/>
</dbReference>
<evidence type="ECO:0000256" key="2">
    <source>
        <dbReference type="ARBA" id="ARBA00023125"/>
    </source>
</evidence>
<evidence type="ECO:0000259" key="4">
    <source>
        <dbReference type="PROSITE" id="PS50987"/>
    </source>
</evidence>
<name>A0A8J7SPF0_9PROT</name>
<dbReference type="Gene3D" id="1.10.10.10">
    <property type="entry name" value="Winged helix-like DNA-binding domain superfamily/Winged helix DNA-binding domain"/>
    <property type="match status" value="1"/>
</dbReference>
<proteinExistence type="predicted"/>
<dbReference type="GO" id="GO:0003700">
    <property type="term" value="F:DNA-binding transcription factor activity"/>
    <property type="evidence" value="ECO:0007669"/>
    <property type="project" value="InterPro"/>
</dbReference>
<comment type="caution">
    <text evidence="5">The sequence shown here is derived from an EMBL/GenBank/DDBJ whole genome shotgun (WGS) entry which is preliminary data.</text>
</comment>
<accession>A0A8J7SPF0</accession>
<keyword evidence="6" id="KW-1185">Reference proteome</keyword>
<evidence type="ECO:0000313" key="5">
    <source>
        <dbReference type="EMBL" id="MBP5858306.1"/>
    </source>
</evidence>
<dbReference type="CDD" id="cd00090">
    <property type="entry name" value="HTH_ARSR"/>
    <property type="match status" value="1"/>
</dbReference>
<dbReference type="InterPro" id="IPR036390">
    <property type="entry name" value="WH_DNA-bd_sf"/>
</dbReference>
<dbReference type="Pfam" id="PF12840">
    <property type="entry name" value="HTH_20"/>
    <property type="match status" value="1"/>
</dbReference>
<dbReference type="SUPFAM" id="SSF46785">
    <property type="entry name" value="Winged helix' DNA-binding domain"/>
    <property type="match status" value="1"/>
</dbReference>
<evidence type="ECO:0000256" key="1">
    <source>
        <dbReference type="ARBA" id="ARBA00023015"/>
    </source>
</evidence>
<dbReference type="PANTHER" id="PTHR43132">
    <property type="entry name" value="ARSENICAL RESISTANCE OPERON REPRESSOR ARSR-RELATED"/>
    <property type="match status" value="1"/>
</dbReference>
<evidence type="ECO:0000313" key="6">
    <source>
        <dbReference type="Proteomes" id="UP000672602"/>
    </source>
</evidence>
<dbReference type="GO" id="GO:0003677">
    <property type="term" value="F:DNA binding"/>
    <property type="evidence" value="ECO:0007669"/>
    <property type="project" value="UniProtKB-KW"/>
</dbReference>
<evidence type="ECO:0000256" key="3">
    <source>
        <dbReference type="ARBA" id="ARBA00023163"/>
    </source>
</evidence>
<reference evidence="5" key="1">
    <citation type="submission" date="2021-04" db="EMBL/GenBank/DDBJ databases">
        <authorList>
            <person name="Zhang D.-C."/>
        </authorList>
    </citation>
    <scope>NUCLEOTIDE SEQUENCE</scope>
    <source>
        <strain evidence="5">CGMCC 1.15697</strain>
    </source>
</reference>
<feature type="domain" description="HTH arsR-type" evidence="4">
    <location>
        <begin position="1"/>
        <end position="95"/>
    </location>
</feature>
<sequence length="117" mass="12301">MELERTAACLEALGNPTRLSIYRLLVRAGQAGKAVGQIQRMLDVPASTLSHHLKHLEMVGLVTKRRDGTTHLCVASYETMDAMLAFLTRECCVEAGAGATVDATADASGSVAANDGA</sequence>
<dbReference type="NCBIfam" id="NF033788">
    <property type="entry name" value="HTH_metalloreg"/>
    <property type="match status" value="1"/>
</dbReference>
<dbReference type="PANTHER" id="PTHR43132:SF2">
    <property type="entry name" value="ARSENICAL RESISTANCE OPERON REPRESSOR ARSR-RELATED"/>
    <property type="match status" value="1"/>
</dbReference>
<dbReference type="PRINTS" id="PR00778">
    <property type="entry name" value="HTHARSR"/>
</dbReference>
<dbReference type="SMART" id="SM00418">
    <property type="entry name" value="HTH_ARSR"/>
    <property type="match status" value="1"/>
</dbReference>